<dbReference type="RefSeq" id="WP_137276633.1">
    <property type="nucleotide sequence ID" value="NZ_QKNX01000003.1"/>
</dbReference>
<comment type="function">
    <text evidence="6">Probable RNase involved in rRNA stability through maturation and/or degradation of precursor rRNAs. Binds to RNA in loop regions with AU-rich sequences.</text>
</comment>
<dbReference type="InterPro" id="IPR003029">
    <property type="entry name" value="S1_domain"/>
</dbReference>
<evidence type="ECO:0000256" key="6">
    <source>
        <dbReference type="HAMAP-Rule" id="MF_01910"/>
    </source>
</evidence>
<accession>A0A4U5JBP1</accession>
<evidence type="ECO:0000256" key="2">
    <source>
        <dbReference type="ARBA" id="ARBA00022722"/>
    </source>
</evidence>
<keyword evidence="7" id="KW-0175">Coiled coil</keyword>
<dbReference type="OrthoDB" id="84798at2157"/>
<dbReference type="Gene3D" id="2.40.380.10">
    <property type="entry name" value="FomD-like"/>
    <property type="match status" value="1"/>
</dbReference>
<dbReference type="HAMAP" id="MF_01910">
    <property type="entry name" value="RNA_binding_AU_1"/>
    <property type="match status" value="1"/>
</dbReference>
<organism evidence="9 10">
    <name type="scientific">Natronomonas salsuginis</name>
    <dbReference type="NCBI Taxonomy" id="2217661"/>
    <lineage>
        <taxon>Archaea</taxon>
        <taxon>Methanobacteriati</taxon>
        <taxon>Methanobacteriota</taxon>
        <taxon>Stenosarchaea group</taxon>
        <taxon>Halobacteria</taxon>
        <taxon>Halobacteriales</taxon>
        <taxon>Natronomonadaceae</taxon>
        <taxon>Natronomonas</taxon>
    </lineage>
</organism>
<gene>
    <name evidence="6" type="primary">fau-1</name>
    <name evidence="9" type="ORF">DM868_09440</name>
</gene>
<dbReference type="InterPro" id="IPR050212">
    <property type="entry name" value="Ntdp-like"/>
</dbReference>
<evidence type="ECO:0000256" key="3">
    <source>
        <dbReference type="ARBA" id="ARBA00022759"/>
    </source>
</evidence>
<keyword evidence="2 6" id="KW-0540">Nuclease</keyword>
<keyword evidence="4 6" id="KW-0378">Hydrolase</keyword>
<evidence type="ECO:0000313" key="9">
    <source>
        <dbReference type="EMBL" id="TKR25626.1"/>
    </source>
</evidence>
<dbReference type="Proteomes" id="UP000308037">
    <property type="component" value="Unassembled WGS sequence"/>
</dbReference>
<dbReference type="Pfam" id="PF04167">
    <property type="entry name" value="DUF402"/>
    <property type="match status" value="1"/>
</dbReference>
<name>A0A4U5JBP1_9EURY</name>
<evidence type="ECO:0000313" key="10">
    <source>
        <dbReference type="Proteomes" id="UP000308037"/>
    </source>
</evidence>
<feature type="domain" description="S1 motif" evidence="8">
    <location>
        <begin position="89"/>
        <end position="158"/>
    </location>
</feature>
<evidence type="ECO:0000256" key="7">
    <source>
        <dbReference type="SAM" id="Coils"/>
    </source>
</evidence>
<dbReference type="InterPro" id="IPR016730">
    <property type="entry name" value="RNA-bd_FAU-1"/>
</dbReference>
<evidence type="ECO:0000259" key="8">
    <source>
        <dbReference type="PROSITE" id="PS50126"/>
    </source>
</evidence>
<evidence type="ECO:0000256" key="1">
    <source>
        <dbReference type="ARBA" id="ARBA00022552"/>
    </source>
</evidence>
<dbReference type="InterPro" id="IPR007295">
    <property type="entry name" value="DUF402"/>
</dbReference>
<sequence length="468" mass="50483">MNVRIRGIYTTALTELLRDDHDIVDASPPIRDRFEELFEVDVADATLRTTDDREGTGVAGAPDAVPELVDRLADISRDTLSWPDHTPEGAVFDGEVRETLGSGAVVDLGSVDGRPVSGFLPYDRVDGYVDEGDRYRLQVASSEPPWSDDRPTLATALRVPGGLVELRRGDGRSTSETARLADLLPVDPIDGWTPRWSPAADDASLDAMAAALERANARAEEIENAIASRDDDAPARLAAPVAGAWVWFGREGRFALDDRRRRVETTMPGHHRTKAATNAASAAVDFVESICSSPSDTAAADVDFPFDVVTRQFGPTAGDSVAIRHGKPAGRTITLGRGEVTERDPTGSITVEREMTGGGTYDALGVDRRTGDVATTTFVEGRWWYATVYRSAAGERRGTYVNVCTPVEIFPRAVRYVDLHVDVVKGPGGEVRRVDDDELDDAVDAGLVSQPLAERARKVASSIENALG</sequence>
<dbReference type="GO" id="GO:0035925">
    <property type="term" value="F:mRNA 3'-UTR AU-rich region binding"/>
    <property type="evidence" value="ECO:0007669"/>
    <property type="project" value="UniProtKB-UniRule"/>
</dbReference>
<dbReference type="SUPFAM" id="SSF159234">
    <property type="entry name" value="FomD-like"/>
    <property type="match status" value="1"/>
</dbReference>
<dbReference type="PROSITE" id="PS50126">
    <property type="entry name" value="S1"/>
    <property type="match status" value="1"/>
</dbReference>
<dbReference type="PIRSF" id="PIRSF018644">
    <property type="entry name" value="RNA-binding_FAU-1"/>
    <property type="match status" value="1"/>
</dbReference>
<dbReference type="EMBL" id="QKNX01000003">
    <property type="protein sequence ID" value="TKR25626.1"/>
    <property type="molecule type" value="Genomic_DNA"/>
</dbReference>
<dbReference type="AlphaFoldDB" id="A0A4U5JBP1"/>
<dbReference type="GO" id="GO:0016891">
    <property type="term" value="F:RNA endonuclease activity producing 5'-phosphomonoesters, hydrolytic mechanism"/>
    <property type="evidence" value="ECO:0007669"/>
    <property type="project" value="UniProtKB-UniRule"/>
</dbReference>
<keyword evidence="10" id="KW-1185">Reference proteome</keyword>
<feature type="coiled-coil region" evidence="7">
    <location>
        <begin position="205"/>
        <end position="232"/>
    </location>
</feature>
<keyword evidence="3 6" id="KW-0255">Endonuclease</keyword>
<keyword evidence="5 6" id="KW-0694">RNA-binding</keyword>
<comment type="caution">
    <text evidence="9">The sequence shown here is derived from an EMBL/GenBank/DDBJ whole genome shotgun (WGS) entry which is preliminary data.</text>
</comment>
<dbReference type="InterPro" id="IPR035930">
    <property type="entry name" value="FomD-like_sf"/>
</dbReference>
<dbReference type="PANTHER" id="PTHR39159:SF1">
    <property type="entry name" value="UPF0374 PROTEIN YGAC"/>
    <property type="match status" value="1"/>
</dbReference>
<protein>
    <recommendedName>
        <fullName evidence="6">Probable ribonuclease FAU-1</fullName>
        <ecNumber evidence="6">3.1.26.-</ecNumber>
    </recommendedName>
    <alternativeName>
        <fullName evidence="6">RNA-binding protein FAU-1</fullName>
    </alternativeName>
</protein>
<proteinExistence type="inferred from homology"/>
<evidence type="ECO:0000256" key="4">
    <source>
        <dbReference type="ARBA" id="ARBA00022801"/>
    </source>
</evidence>
<reference evidence="9 10" key="1">
    <citation type="submission" date="2019-04" db="EMBL/GenBank/DDBJ databases">
        <title>Natronomonas sp. F20-122 a newhaloarchaeon isolated from a saline saltern of Isla Bacuta, Huelva, Spain.</title>
        <authorList>
            <person name="Duran-Viseras A."/>
            <person name="Sanchez-Porro C."/>
            <person name="Ventosa A."/>
        </authorList>
    </citation>
    <scope>NUCLEOTIDE SEQUENCE [LARGE SCALE GENOMIC DNA]</scope>
    <source>
        <strain evidence="9 10">F20-122</strain>
    </source>
</reference>
<evidence type="ECO:0000256" key="5">
    <source>
        <dbReference type="ARBA" id="ARBA00022884"/>
    </source>
</evidence>
<dbReference type="EC" id="3.1.26.-" evidence="6"/>
<dbReference type="PANTHER" id="PTHR39159">
    <property type="match status" value="1"/>
</dbReference>
<keyword evidence="1 6" id="KW-0698">rRNA processing</keyword>
<comment type="similarity">
    <text evidence="6">Belongs to the FAU-1 family.</text>
</comment>
<dbReference type="GO" id="GO:0006364">
    <property type="term" value="P:rRNA processing"/>
    <property type="evidence" value="ECO:0007669"/>
    <property type="project" value="UniProtKB-UniRule"/>
</dbReference>